<comment type="caution">
    <text evidence="5">The sequence shown here is derived from an EMBL/GenBank/DDBJ whole genome shotgun (WGS) entry which is preliminary data.</text>
</comment>
<dbReference type="EMBL" id="LSRX01000306">
    <property type="protein sequence ID" value="OLQ01064.1"/>
    <property type="molecule type" value="Genomic_DNA"/>
</dbReference>
<name>A0A1Q9E0U8_SYMMI</name>
<keyword evidence="1" id="KW-1015">Disulfide bond</keyword>
<dbReference type="PANTHER" id="PTHR11675">
    <property type="entry name" value="N-ACETYLGALACTOSAMINYLTRANSFERASE"/>
    <property type="match status" value="1"/>
</dbReference>
<dbReference type="SUPFAM" id="SSF50370">
    <property type="entry name" value="Ricin B-like lectins"/>
    <property type="match status" value="1"/>
</dbReference>
<dbReference type="InterPro" id="IPR029044">
    <property type="entry name" value="Nucleotide-diphossugar_trans"/>
</dbReference>
<dbReference type="PROSITE" id="PS50231">
    <property type="entry name" value="RICIN_B_LECTIN"/>
    <property type="match status" value="1"/>
</dbReference>
<evidence type="ECO:0000313" key="6">
    <source>
        <dbReference type="Proteomes" id="UP000186817"/>
    </source>
</evidence>
<keyword evidence="5" id="KW-0808">Transferase</keyword>
<dbReference type="OrthoDB" id="408457at2759"/>
<gene>
    <name evidence="5" type="primary">gly-3</name>
    <name evidence="5" type="ORF">AK812_SmicGene16227</name>
</gene>
<dbReference type="GO" id="GO:0005794">
    <property type="term" value="C:Golgi apparatus"/>
    <property type="evidence" value="ECO:0007669"/>
    <property type="project" value="TreeGrafter"/>
</dbReference>
<dbReference type="GO" id="GO:0004653">
    <property type="term" value="F:polypeptide N-acetylgalactosaminyltransferase activity"/>
    <property type="evidence" value="ECO:0007669"/>
    <property type="project" value="TreeGrafter"/>
</dbReference>
<keyword evidence="6" id="KW-1185">Reference proteome</keyword>
<organism evidence="5 6">
    <name type="scientific">Symbiodinium microadriaticum</name>
    <name type="common">Dinoflagellate</name>
    <name type="synonym">Zooxanthella microadriatica</name>
    <dbReference type="NCBI Taxonomy" id="2951"/>
    <lineage>
        <taxon>Eukaryota</taxon>
        <taxon>Sar</taxon>
        <taxon>Alveolata</taxon>
        <taxon>Dinophyceae</taxon>
        <taxon>Suessiales</taxon>
        <taxon>Symbiodiniaceae</taxon>
        <taxon>Symbiodinium</taxon>
    </lineage>
</organism>
<evidence type="ECO:0000256" key="3">
    <source>
        <dbReference type="SAM" id="Phobius"/>
    </source>
</evidence>
<feature type="domain" description="Glycosyltransferase 2-like" evidence="4">
    <location>
        <begin position="127"/>
        <end position="288"/>
    </location>
</feature>
<feature type="region of interest" description="Disordered" evidence="2">
    <location>
        <begin position="481"/>
        <end position="509"/>
    </location>
</feature>
<feature type="compositionally biased region" description="Basic and acidic residues" evidence="2">
    <location>
        <begin position="11"/>
        <end position="26"/>
    </location>
</feature>
<dbReference type="GO" id="GO:0006493">
    <property type="term" value="P:protein O-linked glycosylation"/>
    <property type="evidence" value="ECO:0007669"/>
    <property type="project" value="TreeGrafter"/>
</dbReference>
<dbReference type="Gene3D" id="2.80.10.50">
    <property type="match status" value="1"/>
</dbReference>
<evidence type="ECO:0000313" key="5">
    <source>
        <dbReference type="EMBL" id="OLQ01064.1"/>
    </source>
</evidence>
<dbReference type="InterPro" id="IPR027417">
    <property type="entry name" value="P-loop_NTPase"/>
</dbReference>
<feature type="compositionally biased region" description="Acidic residues" evidence="2">
    <location>
        <begin position="495"/>
        <end position="504"/>
    </location>
</feature>
<evidence type="ECO:0000256" key="1">
    <source>
        <dbReference type="ARBA" id="ARBA00023157"/>
    </source>
</evidence>
<dbReference type="Pfam" id="PF00535">
    <property type="entry name" value="Glycos_transf_2"/>
    <property type="match status" value="1"/>
</dbReference>
<dbReference type="InterPro" id="IPR035992">
    <property type="entry name" value="Ricin_B-like_lectins"/>
</dbReference>
<feature type="transmembrane region" description="Helical" evidence="3">
    <location>
        <begin position="61"/>
        <end position="79"/>
    </location>
</feature>
<dbReference type="Gene3D" id="3.90.550.10">
    <property type="entry name" value="Spore Coat Polysaccharide Biosynthesis Protein SpsA, Chain A"/>
    <property type="match status" value="1"/>
</dbReference>
<keyword evidence="3" id="KW-1133">Transmembrane helix</keyword>
<proteinExistence type="predicted"/>
<accession>A0A1Q9E0U8</accession>
<keyword evidence="3" id="KW-0472">Membrane</keyword>
<dbReference type="Proteomes" id="UP000186817">
    <property type="component" value="Unassembled WGS sequence"/>
</dbReference>
<evidence type="ECO:0000256" key="2">
    <source>
        <dbReference type="SAM" id="MobiDB-lite"/>
    </source>
</evidence>
<feature type="transmembrane region" description="Helical" evidence="3">
    <location>
        <begin position="91"/>
        <end position="109"/>
    </location>
</feature>
<dbReference type="Gene3D" id="3.40.50.300">
    <property type="entry name" value="P-loop containing nucleotide triphosphate hydrolases"/>
    <property type="match status" value="1"/>
</dbReference>
<dbReference type="PANTHER" id="PTHR11675:SF119">
    <property type="entry name" value="POLYPEPTIDE N-ACETYLGALACTOSAMINYLTRANSFERASE 2"/>
    <property type="match status" value="1"/>
</dbReference>
<feature type="transmembrane region" description="Helical" evidence="3">
    <location>
        <begin position="35"/>
        <end position="55"/>
    </location>
</feature>
<protein>
    <submittedName>
        <fullName evidence="5">Polypeptide N-acetylgalactosaminyltransferase 3</fullName>
    </submittedName>
</protein>
<feature type="region of interest" description="Disordered" evidence="2">
    <location>
        <begin position="1"/>
        <end position="26"/>
    </location>
</feature>
<dbReference type="SUPFAM" id="SSF53448">
    <property type="entry name" value="Nucleotide-diphospho-sugar transferases"/>
    <property type="match status" value="1"/>
</dbReference>
<reference evidence="5 6" key="1">
    <citation type="submission" date="2016-02" db="EMBL/GenBank/DDBJ databases">
        <title>Genome analysis of coral dinoflagellate symbionts highlights evolutionary adaptations to a symbiotic lifestyle.</title>
        <authorList>
            <person name="Aranda M."/>
            <person name="Li Y."/>
            <person name="Liew Y.J."/>
            <person name="Baumgarten S."/>
            <person name="Simakov O."/>
            <person name="Wilson M."/>
            <person name="Piel J."/>
            <person name="Ashoor H."/>
            <person name="Bougouffa S."/>
            <person name="Bajic V.B."/>
            <person name="Ryu T."/>
            <person name="Ravasi T."/>
            <person name="Bayer T."/>
            <person name="Micklem G."/>
            <person name="Kim H."/>
            <person name="Bhak J."/>
            <person name="Lajeunesse T.C."/>
            <person name="Voolstra C.R."/>
        </authorList>
    </citation>
    <scope>NUCLEOTIDE SEQUENCE [LARGE SCALE GENOMIC DNA]</scope>
    <source>
        <strain evidence="5 6">CCMP2467</strain>
    </source>
</reference>
<dbReference type="SUPFAM" id="SSF52540">
    <property type="entry name" value="P-loop containing nucleoside triphosphate hydrolases"/>
    <property type="match status" value="2"/>
</dbReference>
<keyword evidence="3" id="KW-0812">Transmembrane</keyword>
<evidence type="ECO:0000259" key="4">
    <source>
        <dbReference type="Pfam" id="PF00535"/>
    </source>
</evidence>
<sequence length="1757" mass="196516">MLRHGWPGARQSRDRAAALERGRAGRREGRHPTTLLVRDILFLLLLFAVPTGAFLCAFDRTLAATLVASSLISLAIELYRQRKRCLPYPVYLVLVYAVQILCCLPSLHSSLSLEIPRHGSATAATISIVMAAHNEHQYLKRTLDSIIDSTPLDALVEIILVDDGSSPPLAPLVTSYSLVKLLRHESRRGLIKSKTEGGNRATGDVIMFLDAHVRPVPGWHIPLLRHIGQNYKRVVVPLIPILNADTWEVNNNAIGVKMMFDWTLFFNWFEDGSDIVPCMSGGLFAISKRWWHESGEYDYGMNMWGAENIEQSIRIWLCGGEIFVARDSRVAHVFRRSFPYAVNNTEVYINKVRTVETWFDDYKRFFYAADPAAQRFVSNMGDISDREALKTQLNCKPFSWYVAKFKDVFESKNMLPKDMFLIRDTRGCMECFRKILRRSLLIVIVLGASYPLLLLAVGKIDPLTFGRVRVIFSRTAYAPAQPQSTELQPDKELETAQEEPEAAETTETSSVVSVVLTASKGSEPEGFCQVLQQLANRSCLTDSGGSGGGCRITTNCSDSPSGDASFFSPPASEAMLRASAGTRFVLFLRDPRDVLISACDVPAHAGCENLNLFLMQNIRPVSRSAELGYRIFTSMKQESPERAEIFYYEDFHRAASRSRLLSTLAQFLGLSLEEPELRSLAEGGRTKGAICIANSLLPNFLAASLTRAMAKELPLDLAKRWQVLCPPLWPKTCRRKLNRGEGLLGDSCGKHAQGCPDLCHRIHEPPFCASMSSGPVPRPCRVDSTGDWFQHVAPSLETRGVIHTYVLPSSKTSKAHEVHTRLSAWRYAWERAGWTTRVLTFSDAQISPEFEELNRTLWAELRPGSYGYGSELEGYFRYLAMASAGGGWMSEYDLIPTYLTADMEPGNNGTFTLYQNEVPALMSGSKAEWLKATKKMLKERLQHKDRPSFSERQALEALRFQKDRDFVFMNVVAEADTWRNLPMTHCQVMQQMTLALHFSDASIARAELKNKNRSKLMMKAADRWWACQSPQSIGPIGATPPAAKTKLSEPALPGPGRVDFFPLRAEGNASFRLLLPSEAGAATGGGDLGVACTVLNQLAKLRCFSKLNCSSDVTCGRDAMYIDNVSDGSCKDVWPPLGNATDMHEEARLFLHAGQPAQVLVFLRDPRDIVISAFRRAKTNPDCPSMELFVLRHIQPVSRWVNMRHEFVMRLREIDGTRAQVFFFDDLYSNLTSVVRSMALFVGVRGEREVSASMLQSLVDVGMSSNPNTTARHLCLSSSAVSEHVGAAMTRLMKRELSQTLWERWRNCKQTWPKVPTCPKGSQLAIQTGSADYCSGPQGRSCPSLCSKEKQGSGCLEPSLRPSPGPCVASRVSEFWGAFQGQGKGRRPLRVMHTYYTNEDDPSDKATNTLGAWQEAWRRAGWETRILTIEDAKTSANFSQVERDLLTKVPLGNNPRYDYHCYMRYLAMAEAGGGWMSDYDVIPTWLTPDTDLPNNGSFTIYQNHVPALLSGTQEEWYRMTHALVSVAVEQGEEHAILAQGKKLFSDMIAMLVLRSVVPQPLLYVNVIANGNEWGPDVREVDCATVQRFTLAVHFSHRAIVELHRNLGSRGRTMSEASERFWKCAAEVTNLCILPERRTHRLLEGPCHTEDRRLRWTYANKGRSLQHVDTETCLDADAAETQKVGAKVLLYRCIQSSPMQEWTFRQGHLKFASLCVNGSAEGDLTFVRCGNFLQERGPFEAFDEKAMGPFPARRSAAG</sequence>
<dbReference type="InterPro" id="IPR001173">
    <property type="entry name" value="Glyco_trans_2-like"/>
</dbReference>